<dbReference type="InterPro" id="IPR027417">
    <property type="entry name" value="P-loop_NTPase"/>
</dbReference>
<dbReference type="CDD" id="cd02020">
    <property type="entry name" value="CMPK"/>
    <property type="match status" value="1"/>
</dbReference>
<keyword evidence="4 8" id="KW-0418">Kinase</keyword>
<dbReference type="PANTHER" id="PTHR21299">
    <property type="entry name" value="CYTIDYLATE KINASE/PANTOATE-BETA-ALANINE LIGASE"/>
    <property type="match status" value="1"/>
</dbReference>
<evidence type="ECO:0000313" key="11">
    <source>
        <dbReference type="Proteomes" id="UP000626370"/>
    </source>
</evidence>
<evidence type="ECO:0000256" key="6">
    <source>
        <dbReference type="ARBA" id="ARBA00047615"/>
    </source>
</evidence>
<keyword evidence="2 8" id="KW-0808">Transferase</keyword>
<keyword evidence="5 8" id="KW-0067">ATP-binding</keyword>
<evidence type="ECO:0000256" key="3">
    <source>
        <dbReference type="ARBA" id="ARBA00022741"/>
    </source>
</evidence>
<name>A0ABQ3IPH1_9GAMM</name>
<reference evidence="11" key="1">
    <citation type="journal article" date="2019" name="Int. J. Syst. Evol. Microbiol.">
        <title>The Global Catalogue of Microorganisms (GCM) 10K type strain sequencing project: providing services to taxonomists for standard genome sequencing and annotation.</title>
        <authorList>
            <consortium name="The Broad Institute Genomics Platform"/>
            <consortium name="The Broad Institute Genome Sequencing Center for Infectious Disease"/>
            <person name="Wu L."/>
            <person name="Ma J."/>
        </authorList>
    </citation>
    <scope>NUCLEOTIDE SEQUENCE [LARGE SCALE GENOMIC DNA]</scope>
    <source>
        <strain evidence="11">CGMCC 1.15922</strain>
    </source>
</reference>
<protein>
    <recommendedName>
        <fullName evidence="8">Cytidylate kinase</fullName>
        <shortName evidence="8">CK</shortName>
        <ecNumber evidence="8">2.7.4.25</ecNumber>
    </recommendedName>
    <alternativeName>
        <fullName evidence="8">Cytidine monophosphate kinase</fullName>
        <shortName evidence="8">CMP kinase</shortName>
    </alternativeName>
</protein>
<dbReference type="GO" id="GO:0016301">
    <property type="term" value="F:kinase activity"/>
    <property type="evidence" value="ECO:0007669"/>
    <property type="project" value="UniProtKB-KW"/>
</dbReference>
<comment type="caution">
    <text evidence="10">The sequence shown here is derived from an EMBL/GenBank/DDBJ whole genome shotgun (WGS) entry which is preliminary data.</text>
</comment>
<keyword evidence="3 8" id="KW-0547">Nucleotide-binding</keyword>
<evidence type="ECO:0000256" key="2">
    <source>
        <dbReference type="ARBA" id="ARBA00022679"/>
    </source>
</evidence>
<evidence type="ECO:0000256" key="7">
    <source>
        <dbReference type="ARBA" id="ARBA00048478"/>
    </source>
</evidence>
<dbReference type="EC" id="2.7.4.25" evidence="8"/>
<comment type="similarity">
    <text evidence="1 8">Belongs to the cytidylate kinase family. Type 1 subfamily.</text>
</comment>
<dbReference type="PANTHER" id="PTHR21299:SF2">
    <property type="entry name" value="CYTIDYLATE KINASE"/>
    <property type="match status" value="1"/>
</dbReference>
<accession>A0ABQ3IPH1</accession>
<organism evidence="10 11">
    <name type="scientific">Thalassotalea profundi</name>
    <dbReference type="NCBI Taxonomy" id="2036687"/>
    <lineage>
        <taxon>Bacteria</taxon>
        <taxon>Pseudomonadati</taxon>
        <taxon>Pseudomonadota</taxon>
        <taxon>Gammaproteobacteria</taxon>
        <taxon>Alteromonadales</taxon>
        <taxon>Colwelliaceae</taxon>
        <taxon>Thalassotalea</taxon>
    </lineage>
</organism>
<evidence type="ECO:0000256" key="8">
    <source>
        <dbReference type="HAMAP-Rule" id="MF_00238"/>
    </source>
</evidence>
<comment type="subcellular location">
    <subcellularLocation>
        <location evidence="8">Cytoplasm</location>
    </subcellularLocation>
</comment>
<evidence type="ECO:0000259" key="9">
    <source>
        <dbReference type="Pfam" id="PF02224"/>
    </source>
</evidence>
<dbReference type="Gene3D" id="3.40.50.300">
    <property type="entry name" value="P-loop containing nucleotide triphosphate hydrolases"/>
    <property type="match status" value="1"/>
</dbReference>
<dbReference type="SUPFAM" id="SSF52540">
    <property type="entry name" value="P-loop containing nucleoside triphosphate hydrolases"/>
    <property type="match status" value="1"/>
</dbReference>
<feature type="domain" description="Cytidylate kinase" evidence="9">
    <location>
        <begin position="8"/>
        <end position="221"/>
    </location>
</feature>
<evidence type="ECO:0000256" key="4">
    <source>
        <dbReference type="ARBA" id="ARBA00022777"/>
    </source>
</evidence>
<feature type="binding site" evidence="8">
    <location>
        <begin position="12"/>
        <end position="20"/>
    </location>
    <ligand>
        <name>ATP</name>
        <dbReference type="ChEBI" id="CHEBI:30616"/>
    </ligand>
</feature>
<comment type="catalytic activity">
    <reaction evidence="7 8">
        <text>CMP + ATP = CDP + ADP</text>
        <dbReference type="Rhea" id="RHEA:11600"/>
        <dbReference type="ChEBI" id="CHEBI:30616"/>
        <dbReference type="ChEBI" id="CHEBI:58069"/>
        <dbReference type="ChEBI" id="CHEBI:60377"/>
        <dbReference type="ChEBI" id="CHEBI:456216"/>
        <dbReference type="EC" id="2.7.4.25"/>
    </reaction>
</comment>
<dbReference type="NCBIfam" id="TIGR00017">
    <property type="entry name" value="cmk"/>
    <property type="match status" value="1"/>
</dbReference>
<keyword evidence="8" id="KW-0963">Cytoplasm</keyword>
<keyword evidence="11" id="KW-1185">Reference proteome</keyword>
<dbReference type="Proteomes" id="UP000626370">
    <property type="component" value="Unassembled WGS sequence"/>
</dbReference>
<dbReference type="EMBL" id="BNAH01000007">
    <property type="protein sequence ID" value="GHE90515.1"/>
    <property type="molecule type" value="Genomic_DNA"/>
</dbReference>
<gene>
    <name evidence="8 10" type="primary">cmk</name>
    <name evidence="10" type="ORF">GCM10011501_19900</name>
</gene>
<dbReference type="Pfam" id="PF02224">
    <property type="entry name" value="Cytidylate_kin"/>
    <property type="match status" value="1"/>
</dbReference>
<sequence length="231" mass="25271">MQENIPVITIDGPSGAGKGTAARLVAEKLGWHLLDSGAIYRVLAVASQHHHLGVEEEEPLIPIAAHLDVQFEISSSGESKVILEGENVTEIIRTEEIGELASKVAAFPRVREALLRRQRAFKSAPGLVADGRDMGTVVFTTAPVKVFLTASAEERAQRRFNQLKAKGFDVKIGRLLDDIRQRDERDQNRKVAPLIPAEGALMLDSTDLSIDEVVDKILSFTNEKLTQTANS</sequence>
<dbReference type="RefSeq" id="WP_189378122.1">
    <property type="nucleotide sequence ID" value="NZ_BNAH01000007.1"/>
</dbReference>
<dbReference type="InterPro" id="IPR011994">
    <property type="entry name" value="Cytidylate_kinase_dom"/>
</dbReference>
<dbReference type="HAMAP" id="MF_00238">
    <property type="entry name" value="Cytidyl_kinase_type1"/>
    <property type="match status" value="1"/>
</dbReference>
<evidence type="ECO:0000313" key="10">
    <source>
        <dbReference type="EMBL" id="GHE90515.1"/>
    </source>
</evidence>
<dbReference type="InterPro" id="IPR003136">
    <property type="entry name" value="Cytidylate_kin"/>
</dbReference>
<proteinExistence type="inferred from homology"/>
<evidence type="ECO:0000256" key="1">
    <source>
        <dbReference type="ARBA" id="ARBA00009427"/>
    </source>
</evidence>
<evidence type="ECO:0000256" key="5">
    <source>
        <dbReference type="ARBA" id="ARBA00022840"/>
    </source>
</evidence>
<comment type="catalytic activity">
    <reaction evidence="6 8">
        <text>dCMP + ATP = dCDP + ADP</text>
        <dbReference type="Rhea" id="RHEA:25094"/>
        <dbReference type="ChEBI" id="CHEBI:30616"/>
        <dbReference type="ChEBI" id="CHEBI:57566"/>
        <dbReference type="ChEBI" id="CHEBI:58593"/>
        <dbReference type="ChEBI" id="CHEBI:456216"/>
        <dbReference type="EC" id="2.7.4.25"/>
    </reaction>
</comment>